<dbReference type="RefSeq" id="WP_015812494.1">
    <property type="nucleotide sequence ID" value="NC_013037.1"/>
</dbReference>
<evidence type="ECO:0000313" key="3">
    <source>
        <dbReference type="Proteomes" id="UP000002011"/>
    </source>
</evidence>
<feature type="chain" id="PRO_5002971121" evidence="1">
    <location>
        <begin position="18"/>
        <end position="59"/>
    </location>
</feature>
<proteinExistence type="predicted"/>
<dbReference type="EMBL" id="CP001619">
    <property type="protein sequence ID" value="ACT94245.1"/>
    <property type="molecule type" value="Genomic_DNA"/>
</dbReference>
<protein>
    <submittedName>
        <fullName evidence="2">Uncharacterized protein</fullName>
    </submittedName>
</protein>
<organism evidence="2 3">
    <name type="scientific">Dyadobacter fermentans (strain ATCC 700827 / DSM 18053 / CIP 107007 / KCTC 52180 / NS114)</name>
    <dbReference type="NCBI Taxonomy" id="471854"/>
    <lineage>
        <taxon>Bacteria</taxon>
        <taxon>Pseudomonadati</taxon>
        <taxon>Bacteroidota</taxon>
        <taxon>Cytophagia</taxon>
        <taxon>Cytophagales</taxon>
        <taxon>Spirosomataceae</taxon>
        <taxon>Dyadobacter</taxon>
    </lineage>
</organism>
<dbReference type="OrthoDB" id="644207at2"/>
<dbReference type="Proteomes" id="UP000002011">
    <property type="component" value="Chromosome"/>
</dbReference>
<gene>
    <name evidence="2" type="ordered locus">Dfer_3030</name>
</gene>
<reference evidence="2 3" key="1">
    <citation type="journal article" date="2009" name="Stand. Genomic Sci.">
        <title>Complete genome sequence of Dyadobacter fermentans type strain (NS114).</title>
        <authorList>
            <person name="Lang E."/>
            <person name="Lapidus A."/>
            <person name="Chertkov O."/>
            <person name="Brettin T."/>
            <person name="Detter J.C."/>
            <person name="Han C."/>
            <person name="Copeland A."/>
            <person name="Glavina Del Rio T."/>
            <person name="Nolan M."/>
            <person name="Chen F."/>
            <person name="Lucas S."/>
            <person name="Tice H."/>
            <person name="Cheng J.F."/>
            <person name="Land M."/>
            <person name="Hauser L."/>
            <person name="Chang Y.J."/>
            <person name="Jeffries C.D."/>
            <person name="Kopitz M."/>
            <person name="Bruce D."/>
            <person name="Goodwin L."/>
            <person name="Pitluck S."/>
            <person name="Ovchinnikova G."/>
            <person name="Pati A."/>
            <person name="Ivanova N."/>
            <person name="Mavrommatis K."/>
            <person name="Chen A."/>
            <person name="Palaniappan K."/>
            <person name="Chain P."/>
            <person name="Bristow J."/>
            <person name="Eisen J.A."/>
            <person name="Markowitz V."/>
            <person name="Hugenholtz P."/>
            <person name="Goker M."/>
            <person name="Rohde M."/>
            <person name="Kyrpides N.C."/>
            <person name="Klenk H.P."/>
        </authorList>
    </citation>
    <scope>NUCLEOTIDE SEQUENCE [LARGE SCALE GENOMIC DNA]</scope>
    <source>
        <strain evidence="3">ATCC 700827 / DSM 18053 / CIP 107007 / KCTC 52180 / NS114</strain>
    </source>
</reference>
<dbReference type="AlphaFoldDB" id="C6W6A5"/>
<evidence type="ECO:0000256" key="1">
    <source>
        <dbReference type="SAM" id="SignalP"/>
    </source>
</evidence>
<feature type="signal peptide" evidence="1">
    <location>
        <begin position="1"/>
        <end position="17"/>
    </location>
</feature>
<sequence>MRVISFFFLMLSLSAFAQTPQGFSFQGVARDENGKVVASQSVGLRFTIHKTSANGPIQY</sequence>
<dbReference type="STRING" id="471854.Dfer_3030"/>
<name>C6W6A5_DYAFD</name>
<dbReference type="KEGG" id="dfe:Dfer_3030"/>
<dbReference type="HOGENOM" id="CLU_2953036_0_0_10"/>
<accession>C6W6A5</accession>
<evidence type="ECO:0000313" key="2">
    <source>
        <dbReference type="EMBL" id="ACT94245.1"/>
    </source>
</evidence>
<keyword evidence="1" id="KW-0732">Signal</keyword>
<keyword evidence="3" id="KW-1185">Reference proteome</keyword>